<feature type="compositionally biased region" description="Polar residues" evidence="1">
    <location>
        <begin position="658"/>
        <end position="671"/>
    </location>
</feature>
<dbReference type="EMBL" id="BMAU01021246">
    <property type="protein sequence ID" value="GFY04821.1"/>
    <property type="molecule type" value="Genomic_DNA"/>
</dbReference>
<accession>A0A8X6SAA9</accession>
<protein>
    <recommendedName>
        <fullName evidence="2">CCHC-type domain-containing protein</fullName>
    </recommendedName>
</protein>
<dbReference type="SMART" id="SM00343">
    <property type="entry name" value="ZnF_C2HC"/>
    <property type="match status" value="2"/>
</dbReference>
<evidence type="ECO:0000256" key="1">
    <source>
        <dbReference type="SAM" id="MobiDB-lite"/>
    </source>
</evidence>
<dbReference type="GO" id="GO:0003676">
    <property type="term" value="F:nucleic acid binding"/>
    <property type="evidence" value="ECO:0007669"/>
    <property type="project" value="InterPro"/>
</dbReference>
<dbReference type="InterPro" id="IPR001878">
    <property type="entry name" value="Znf_CCHC"/>
</dbReference>
<proteinExistence type="predicted"/>
<feature type="domain" description="CCHC-type" evidence="2">
    <location>
        <begin position="577"/>
        <end position="592"/>
    </location>
</feature>
<gene>
    <name evidence="3" type="primary">AVEN_193055_1</name>
    <name evidence="3" type="ORF">TNCV_3952281</name>
</gene>
<dbReference type="InterPro" id="IPR006579">
    <property type="entry name" value="Pre_C2HC_dom"/>
</dbReference>
<name>A0A8X6SAA9_TRICX</name>
<reference evidence="3" key="1">
    <citation type="submission" date="2020-08" db="EMBL/GenBank/DDBJ databases">
        <title>Multicomponent nature underlies the extraordinary mechanical properties of spider dragline silk.</title>
        <authorList>
            <person name="Kono N."/>
            <person name="Nakamura H."/>
            <person name="Mori M."/>
            <person name="Yoshida Y."/>
            <person name="Ohtoshi R."/>
            <person name="Malay A.D."/>
            <person name="Moran D.A.P."/>
            <person name="Tomita M."/>
            <person name="Numata K."/>
            <person name="Arakawa K."/>
        </authorList>
    </citation>
    <scope>NUCLEOTIDE SEQUENCE</scope>
</reference>
<dbReference type="AlphaFoldDB" id="A0A8X6SAA9"/>
<comment type="caution">
    <text evidence="3">The sequence shown here is derived from an EMBL/GenBank/DDBJ whole genome shotgun (WGS) entry which is preliminary data.</text>
</comment>
<evidence type="ECO:0000259" key="2">
    <source>
        <dbReference type="SMART" id="SM00343"/>
    </source>
</evidence>
<sequence>MNSSAFGLLKQALGRRHPRTLNGVWEMVQKEWSLNKAIAVATAYARSYDDTLKAFKEDQINYVKKLARSKTSSEQLKEIIETHYTEKLRLMEVIPKFVDIGPFRLMTEGIRQSAFRKHEQLADAVLTHFYDKLRQKMELINDQFLMLLDRIDQPTGNIEDLLEKKVWSRTVPKKIEKLSGEVNILRADCKLIASFNRNMEDDDFSTYWRVQGLVDYIMSDIDMEPPSPSYSYRAYEERISRPITSSPLPPEPTTVCGKRRAAMTRLKNQETMIEGYQKFLTTFKQEKDEHGVHMQLRESLEETIAARDKLVSELRTMPPCLDQNCPDHTELKLKLPQVDVPKKPSQKKRKNVKNNADDFVFPNKTARPTTPTPVLTPIAINNSFVNLEQDPDLPTDNTVEIPKIQPPQPIYLKIKDNYREQLDLLIEKFPELKFKTSGKYIKLNLDSPEDHKDLVDFMDLDKAFQFYVIPPKDKKPIKIVIKGLPGCTKPEDIINDLEHQGYSECNCNQLISKRTKLPLPFYLVTLPRNTENLTIFDIKHVGHMQVRIEGYSVKGTTQCFNCNDFFHTAANCHMLPRCLKCGKEHLTKNCDIKERQDNPYCINCETYGHTACYTKCPKFPKPRLGNPIENRNKKFFTSKNVVEGISFASMVSGKPKNTDPQPSNTNSNNSERQSHRDIPPTDEINSSDFQDLLALFKIVSNIFKQFPKLKQIMPELKKTNDFQKQLCMLLEAVWN</sequence>
<dbReference type="GO" id="GO:0008270">
    <property type="term" value="F:zinc ion binding"/>
    <property type="evidence" value="ECO:0007669"/>
    <property type="project" value="InterPro"/>
</dbReference>
<keyword evidence="4" id="KW-1185">Reference proteome</keyword>
<feature type="region of interest" description="Disordered" evidence="1">
    <location>
        <begin position="650"/>
        <end position="683"/>
    </location>
</feature>
<evidence type="ECO:0000313" key="4">
    <source>
        <dbReference type="Proteomes" id="UP000887159"/>
    </source>
</evidence>
<feature type="region of interest" description="Disordered" evidence="1">
    <location>
        <begin position="341"/>
        <end position="373"/>
    </location>
</feature>
<evidence type="ECO:0000313" key="3">
    <source>
        <dbReference type="EMBL" id="GFY04821.1"/>
    </source>
</evidence>
<dbReference type="Proteomes" id="UP000887159">
    <property type="component" value="Unassembled WGS sequence"/>
</dbReference>
<organism evidence="3 4">
    <name type="scientific">Trichonephila clavipes</name>
    <name type="common">Golden silk orbweaver</name>
    <name type="synonym">Nephila clavipes</name>
    <dbReference type="NCBI Taxonomy" id="2585209"/>
    <lineage>
        <taxon>Eukaryota</taxon>
        <taxon>Metazoa</taxon>
        <taxon>Ecdysozoa</taxon>
        <taxon>Arthropoda</taxon>
        <taxon>Chelicerata</taxon>
        <taxon>Arachnida</taxon>
        <taxon>Araneae</taxon>
        <taxon>Araneomorphae</taxon>
        <taxon>Entelegynae</taxon>
        <taxon>Araneoidea</taxon>
        <taxon>Nephilidae</taxon>
        <taxon>Trichonephila</taxon>
    </lineage>
</organism>
<feature type="domain" description="CCHC-type" evidence="2">
    <location>
        <begin position="558"/>
        <end position="574"/>
    </location>
</feature>
<dbReference type="Pfam" id="PF07530">
    <property type="entry name" value="PRE_C2HC"/>
    <property type="match status" value="1"/>
</dbReference>